<comment type="caution">
    <text evidence="2">The sequence shown here is derived from an EMBL/GenBank/DDBJ whole genome shotgun (WGS) entry which is preliminary data.</text>
</comment>
<keyword evidence="1" id="KW-0812">Transmembrane</keyword>
<dbReference type="InterPro" id="IPR022062">
    <property type="entry name" value="DUF3618"/>
</dbReference>
<evidence type="ECO:0000313" key="2">
    <source>
        <dbReference type="EMBL" id="MFC4560373.1"/>
    </source>
</evidence>
<organism evidence="2 3">
    <name type="scientific">Nocardiopsis mangrovi</name>
    <dbReference type="NCBI Taxonomy" id="1179818"/>
    <lineage>
        <taxon>Bacteria</taxon>
        <taxon>Bacillati</taxon>
        <taxon>Actinomycetota</taxon>
        <taxon>Actinomycetes</taxon>
        <taxon>Streptosporangiales</taxon>
        <taxon>Nocardiopsidaceae</taxon>
        <taxon>Nocardiopsis</taxon>
    </lineage>
</organism>
<protein>
    <submittedName>
        <fullName evidence="2">DUF3618 domain-containing protein</fullName>
    </submittedName>
</protein>
<keyword evidence="3" id="KW-1185">Reference proteome</keyword>
<dbReference type="EMBL" id="JBHSFQ010000001">
    <property type="protein sequence ID" value="MFC4560373.1"/>
    <property type="molecule type" value="Genomic_DNA"/>
</dbReference>
<accession>A0ABV9DPL2</accession>
<keyword evidence="1" id="KW-0472">Membrane</keyword>
<reference evidence="3" key="1">
    <citation type="journal article" date="2019" name="Int. J. Syst. Evol. Microbiol.">
        <title>The Global Catalogue of Microorganisms (GCM) 10K type strain sequencing project: providing services to taxonomists for standard genome sequencing and annotation.</title>
        <authorList>
            <consortium name="The Broad Institute Genomics Platform"/>
            <consortium name="The Broad Institute Genome Sequencing Center for Infectious Disease"/>
            <person name="Wu L."/>
            <person name="Ma J."/>
        </authorList>
    </citation>
    <scope>NUCLEOTIDE SEQUENCE [LARGE SCALE GENOMIC DNA]</scope>
    <source>
        <strain evidence="3">XZYJ18</strain>
    </source>
</reference>
<keyword evidence="1" id="KW-1133">Transmembrane helix</keyword>
<evidence type="ECO:0000313" key="3">
    <source>
        <dbReference type="Proteomes" id="UP001595923"/>
    </source>
</evidence>
<dbReference type="Pfam" id="PF12277">
    <property type="entry name" value="DUF3618"/>
    <property type="match status" value="1"/>
</dbReference>
<evidence type="ECO:0000256" key="1">
    <source>
        <dbReference type="SAM" id="Phobius"/>
    </source>
</evidence>
<dbReference type="Proteomes" id="UP001595923">
    <property type="component" value="Unassembled WGS sequence"/>
</dbReference>
<dbReference type="RefSeq" id="WP_378570464.1">
    <property type="nucleotide sequence ID" value="NZ_JBHSFQ010000001.1"/>
</dbReference>
<proteinExistence type="predicted"/>
<feature type="transmembrane region" description="Helical" evidence="1">
    <location>
        <begin position="108"/>
        <end position="127"/>
    </location>
</feature>
<name>A0ABV9DPL2_9ACTN</name>
<sequence length="135" mass="14304">MEGRDPAGARRDPATVQAEIERAQRALARAVDEIADRTDPRNAARRGFDRVRGVGGFLAGEARALVTSGGAVREESHVVEPPEGSVRLKGDEEVVSTYRARTQVSPEVVILGAGIGLAVAVGVIALVRRRARARG</sequence>
<gene>
    <name evidence="2" type="ORF">ACFO4E_00730</name>
</gene>